<gene>
    <name evidence="2" type="ORF">BEN47_17430</name>
</gene>
<comment type="caution">
    <text evidence="2">The sequence shown here is derived from an EMBL/GenBank/DDBJ whole genome shotgun (WGS) entry which is preliminary data.</text>
</comment>
<accession>A0A1G1SY24</accession>
<reference evidence="2 3" key="1">
    <citation type="submission" date="2016-08" db="EMBL/GenBank/DDBJ databases">
        <title>Hymenobacter coccineus sp. nov., Hymenobacter lapidarius sp. nov. and Hymenobacter glacialis sp. nov., isolated from Antarctic soil.</title>
        <authorList>
            <person name="Sedlacek I."/>
            <person name="Kralova S."/>
            <person name="Kyrova K."/>
            <person name="Maslanova I."/>
            <person name="Stankova E."/>
            <person name="Vrbovska V."/>
            <person name="Nemec M."/>
            <person name="Bartak M."/>
            <person name="Svec P."/>
            <person name="Busse H.-J."/>
            <person name="Pantucek R."/>
        </authorList>
    </citation>
    <scope>NUCLEOTIDE SEQUENCE [LARGE SCALE GENOMIC DNA]</scope>
    <source>
        <strain evidence="2 3">CCM 8643</strain>
    </source>
</reference>
<keyword evidence="1" id="KW-0812">Transmembrane</keyword>
<keyword evidence="1" id="KW-0472">Membrane</keyword>
<dbReference type="Proteomes" id="UP000176294">
    <property type="component" value="Unassembled WGS sequence"/>
</dbReference>
<dbReference type="AlphaFoldDB" id="A0A1G1SY24"/>
<feature type="transmembrane region" description="Helical" evidence="1">
    <location>
        <begin position="39"/>
        <end position="60"/>
    </location>
</feature>
<sequence length="140" mass="15992">MIFLYKANGLYKKDPLFLYKGSCPFNKTRVYLPFFRFQVFFASMNFAVSVLAGVLCLFALPSCGQKSSHSKLGEAHARQQVQRVISAVPQTPFYKSLLPTKAVATAMMEPLLFSIYGKGNIIRQRPYEVYLEPIRKIRKL</sequence>
<evidence type="ECO:0000313" key="2">
    <source>
        <dbReference type="EMBL" id="OGX83518.1"/>
    </source>
</evidence>
<keyword evidence="1" id="KW-1133">Transmembrane helix</keyword>
<keyword evidence="3" id="KW-1185">Reference proteome</keyword>
<evidence type="ECO:0000313" key="3">
    <source>
        <dbReference type="Proteomes" id="UP000176294"/>
    </source>
</evidence>
<evidence type="ECO:0000256" key="1">
    <source>
        <dbReference type="SAM" id="Phobius"/>
    </source>
</evidence>
<organism evidence="2 3">
    <name type="scientific">Hymenobacter lapidarius</name>
    <dbReference type="NCBI Taxonomy" id="1908237"/>
    <lineage>
        <taxon>Bacteria</taxon>
        <taxon>Pseudomonadati</taxon>
        <taxon>Bacteroidota</taxon>
        <taxon>Cytophagia</taxon>
        <taxon>Cytophagales</taxon>
        <taxon>Hymenobacteraceae</taxon>
        <taxon>Hymenobacter</taxon>
    </lineage>
</organism>
<protein>
    <submittedName>
        <fullName evidence="2">Uncharacterized protein</fullName>
    </submittedName>
</protein>
<proteinExistence type="predicted"/>
<name>A0A1G1SY24_9BACT</name>
<dbReference type="EMBL" id="MDZB01000130">
    <property type="protein sequence ID" value="OGX83518.1"/>
    <property type="molecule type" value="Genomic_DNA"/>
</dbReference>